<sequence length="371" mass="41672">MLHLNVAPGTCPIPRARHVNWGAFRRMQINILLLSLITVSLHVAFGVWTQAGRKHLDKLLAPCSRSCVCTRGSTSKEDKKSSGEVYSGTMDGELCMIREDADCEHTYPSICQRGCGLLLSPGGDHCCLDALRLMNDELRERSATLEHDARMERLRRGRREQALRAQVSFLRSYAQLTALKYQRKLHQYMLNINKIAEHVTGNYQSDLKASEVGDVSWISEPGPAEQVDAFQSQCERHMGTQVDPSLLQLYVRAKLQLEDVGLSLHKCWPSFPLPPLPSRVILAHCQDGHILATSYTDANLDDKPYRCPRPTRRERRARCISRDGQVINQMSLAGVVAPRVSPEVSRHRHTAENSDGGTIDRRITSATEPPF</sequence>
<dbReference type="EMBL" id="CM055740">
    <property type="protein sequence ID" value="KAJ8002673.1"/>
    <property type="molecule type" value="Genomic_DNA"/>
</dbReference>
<name>A0ACC2GGF9_DALPE</name>
<protein>
    <submittedName>
        <fullName evidence="1">Uncharacterized protein</fullName>
    </submittedName>
</protein>
<accession>A0ACC2GGF9</accession>
<gene>
    <name evidence="1" type="ORF">DPEC_G00161330</name>
</gene>
<proteinExistence type="predicted"/>
<comment type="caution">
    <text evidence="1">The sequence shown here is derived from an EMBL/GenBank/DDBJ whole genome shotgun (WGS) entry which is preliminary data.</text>
</comment>
<keyword evidence="2" id="KW-1185">Reference proteome</keyword>
<reference evidence="1" key="1">
    <citation type="submission" date="2021-05" db="EMBL/GenBank/DDBJ databases">
        <authorList>
            <person name="Pan Q."/>
            <person name="Jouanno E."/>
            <person name="Zahm M."/>
            <person name="Klopp C."/>
            <person name="Cabau C."/>
            <person name="Louis A."/>
            <person name="Berthelot C."/>
            <person name="Parey E."/>
            <person name="Roest Crollius H."/>
            <person name="Montfort J."/>
            <person name="Robinson-Rechavi M."/>
            <person name="Bouchez O."/>
            <person name="Lampietro C."/>
            <person name="Lopez Roques C."/>
            <person name="Donnadieu C."/>
            <person name="Postlethwait J."/>
            <person name="Bobe J."/>
            <person name="Dillon D."/>
            <person name="Chandos A."/>
            <person name="von Hippel F."/>
            <person name="Guiguen Y."/>
        </authorList>
    </citation>
    <scope>NUCLEOTIDE SEQUENCE</scope>
    <source>
        <strain evidence="1">YG-Jan2019</strain>
    </source>
</reference>
<evidence type="ECO:0000313" key="1">
    <source>
        <dbReference type="EMBL" id="KAJ8002673.1"/>
    </source>
</evidence>
<dbReference type="Proteomes" id="UP001157502">
    <property type="component" value="Chromosome 13"/>
</dbReference>
<organism evidence="1 2">
    <name type="scientific">Dallia pectoralis</name>
    <name type="common">Alaska blackfish</name>
    <dbReference type="NCBI Taxonomy" id="75939"/>
    <lineage>
        <taxon>Eukaryota</taxon>
        <taxon>Metazoa</taxon>
        <taxon>Chordata</taxon>
        <taxon>Craniata</taxon>
        <taxon>Vertebrata</taxon>
        <taxon>Euteleostomi</taxon>
        <taxon>Actinopterygii</taxon>
        <taxon>Neopterygii</taxon>
        <taxon>Teleostei</taxon>
        <taxon>Protacanthopterygii</taxon>
        <taxon>Esociformes</taxon>
        <taxon>Umbridae</taxon>
        <taxon>Dallia</taxon>
    </lineage>
</organism>
<evidence type="ECO:0000313" key="2">
    <source>
        <dbReference type="Proteomes" id="UP001157502"/>
    </source>
</evidence>